<evidence type="ECO:0000256" key="5">
    <source>
        <dbReference type="ARBA" id="ARBA00022737"/>
    </source>
</evidence>
<organism evidence="10 11">
    <name type="scientific">Prorocentrum cordatum</name>
    <dbReference type="NCBI Taxonomy" id="2364126"/>
    <lineage>
        <taxon>Eukaryota</taxon>
        <taxon>Sar</taxon>
        <taxon>Alveolata</taxon>
        <taxon>Dinophyceae</taxon>
        <taxon>Prorocentrales</taxon>
        <taxon>Prorocentraceae</taxon>
        <taxon>Prorocentrum</taxon>
    </lineage>
</organism>
<keyword evidence="11" id="KW-1185">Reference proteome</keyword>
<evidence type="ECO:0000256" key="9">
    <source>
        <dbReference type="SAM" id="MobiDB-lite"/>
    </source>
</evidence>
<proteinExistence type="predicted"/>
<evidence type="ECO:0000313" key="11">
    <source>
        <dbReference type="Proteomes" id="UP001189429"/>
    </source>
</evidence>
<evidence type="ECO:0000256" key="7">
    <source>
        <dbReference type="ARBA" id="ARBA00023065"/>
    </source>
</evidence>
<comment type="caution">
    <text evidence="10">The sequence shown here is derived from an EMBL/GenBank/DDBJ whole genome shotgun (WGS) entry which is preliminary data.</text>
</comment>
<dbReference type="Proteomes" id="UP001189429">
    <property type="component" value="Unassembled WGS sequence"/>
</dbReference>
<evidence type="ECO:0000256" key="1">
    <source>
        <dbReference type="ARBA" id="ARBA00004651"/>
    </source>
</evidence>
<dbReference type="PANTHER" id="PTHR10582:SF2">
    <property type="entry name" value="INACTIVE"/>
    <property type="match status" value="1"/>
</dbReference>
<dbReference type="InterPro" id="IPR036770">
    <property type="entry name" value="Ankyrin_rpt-contain_sf"/>
</dbReference>
<evidence type="ECO:0000256" key="4">
    <source>
        <dbReference type="ARBA" id="ARBA00022568"/>
    </source>
</evidence>
<name>A0ABN9T3L5_9DINO</name>
<accession>A0ABN9T3L5</accession>
<feature type="region of interest" description="Disordered" evidence="9">
    <location>
        <begin position="1"/>
        <end position="28"/>
    </location>
</feature>
<dbReference type="EMBL" id="CAUYUJ010014305">
    <property type="protein sequence ID" value="CAK0839578.1"/>
    <property type="molecule type" value="Genomic_DNA"/>
</dbReference>
<comment type="subcellular location">
    <subcellularLocation>
        <location evidence="1">Cell membrane</location>
        <topology evidence="1">Multi-pass membrane protein</topology>
    </subcellularLocation>
</comment>
<keyword evidence="7" id="KW-0406">Ion transport</keyword>
<evidence type="ECO:0000256" key="2">
    <source>
        <dbReference type="ARBA" id="ARBA00022448"/>
    </source>
</evidence>
<keyword evidence="2" id="KW-0813">Transport</keyword>
<sequence>MEESARKRKRTSLASGAASLPDIPSGARSSSLASWERARSGSASCAAQAKLAYEDPFWSLVRTGDAEGIFGEVRARPEVLCERGPEGETPLHMLVLYRHFEVARALAGRYPNLILDQYTGENYKGENCVHIAIVHHSLDFLRFLLETSQKHGSIRKLLSARATGLFFARGQPCYYGETPLGFAVSTNIRRRNIGRS</sequence>
<evidence type="ECO:0000256" key="8">
    <source>
        <dbReference type="ARBA" id="ARBA00023303"/>
    </source>
</evidence>
<evidence type="ECO:0000313" key="10">
    <source>
        <dbReference type="EMBL" id="CAK0839578.1"/>
    </source>
</evidence>
<evidence type="ECO:0000256" key="6">
    <source>
        <dbReference type="ARBA" id="ARBA00022837"/>
    </source>
</evidence>
<dbReference type="Gene3D" id="1.25.40.20">
    <property type="entry name" value="Ankyrin repeat-containing domain"/>
    <property type="match status" value="1"/>
</dbReference>
<dbReference type="InterPro" id="IPR024862">
    <property type="entry name" value="TRPV"/>
</dbReference>
<gene>
    <name evidence="10" type="ORF">PCOR1329_LOCUS35230</name>
</gene>
<keyword evidence="5" id="KW-0677">Repeat</keyword>
<keyword evidence="4" id="KW-0109">Calcium transport</keyword>
<keyword evidence="6" id="KW-0106">Calcium</keyword>
<keyword evidence="3" id="KW-1003">Cell membrane</keyword>
<protein>
    <submittedName>
        <fullName evidence="10">Uncharacterized protein</fullName>
    </submittedName>
</protein>
<dbReference type="PANTHER" id="PTHR10582">
    <property type="entry name" value="TRANSIENT RECEPTOR POTENTIAL ION CHANNEL PROTEIN"/>
    <property type="match status" value="1"/>
</dbReference>
<evidence type="ECO:0000256" key="3">
    <source>
        <dbReference type="ARBA" id="ARBA00022475"/>
    </source>
</evidence>
<reference evidence="10" key="1">
    <citation type="submission" date="2023-10" db="EMBL/GenBank/DDBJ databases">
        <authorList>
            <person name="Chen Y."/>
            <person name="Shah S."/>
            <person name="Dougan E. K."/>
            <person name="Thang M."/>
            <person name="Chan C."/>
        </authorList>
    </citation>
    <scope>NUCLEOTIDE SEQUENCE [LARGE SCALE GENOMIC DNA]</scope>
</reference>
<feature type="compositionally biased region" description="Basic residues" evidence="9">
    <location>
        <begin position="1"/>
        <end position="11"/>
    </location>
</feature>
<dbReference type="Pfam" id="PF12796">
    <property type="entry name" value="Ank_2"/>
    <property type="match status" value="1"/>
</dbReference>
<keyword evidence="3" id="KW-0472">Membrane</keyword>
<dbReference type="SMART" id="SM00248">
    <property type="entry name" value="ANK"/>
    <property type="match status" value="2"/>
</dbReference>
<dbReference type="InterPro" id="IPR002110">
    <property type="entry name" value="Ankyrin_rpt"/>
</dbReference>
<dbReference type="SUPFAM" id="SSF48403">
    <property type="entry name" value="Ankyrin repeat"/>
    <property type="match status" value="1"/>
</dbReference>
<keyword evidence="8" id="KW-0407">Ion channel</keyword>